<dbReference type="PATRIC" id="fig|75588.4.peg.2153"/>
<dbReference type="Pfam" id="PF14220">
    <property type="entry name" value="DUF4329"/>
    <property type="match status" value="1"/>
</dbReference>
<organism evidence="2 3">
    <name type="scientific">Pseudomonas libanensis</name>
    <dbReference type="NCBI Taxonomy" id="75588"/>
    <lineage>
        <taxon>Bacteria</taxon>
        <taxon>Pseudomonadati</taxon>
        <taxon>Pseudomonadota</taxon>
        <taxon>Gammaproteobacteria</taxon>
        <taxon>Pseudomonadales</taxon>
        <taxon>Pseudomonadaceae</taxon>
        <taxon>Pseudomonas</taxon>
    </lineage>
</organism>
<feature type="domain" description="DUF4329" evidence="1">
    <location>
        <begin position="30"/>
        <end position="168"/>
    </location>
</feature>
<sequence>MERFKRGWFGADPKPAVELPPVGPGFVSMDDAARYAHEQVGDRRDQEYGGVIMQRLADELFYPTEPIEGGENFFDVGTVLNEDSNKQLLHPDGYRCVAEYHSHPDFFTQYKSNNPELSDRQIKALNSFYSFEDLMGNILNPEFFSAFYVSGADGALFKHVPTRSDAERRFALWIKNKEPFGKPDGYDGVVENLFKKVASVSRLSIVVSNALWGGSTGEVPANWKPYSPFVPKQRELPPCGPVQANLTGAIKHAQTRLAAKPGAIQQVFVLKHDDKHEYVVTEPSGSFGGQLSVQAAFPTDADGKHRLPAHFHLNAVYLGKGGYAALAKTRQPWLYRNFFSPPELARHLYYGRLVPDLLKQAGLSIFLGAEDGALLRYTCSFSAAEAELYRVEPDGKIVDNMIDSALIDGSLKPSDFVLRLAAAGRLDVVKASQLGKGSKVWDKTGTVGADWRPFASITLPTLSPAFITADDAARWAHERIGRRREVEYGGVVLKRGNYYHATTPIPDLRNSFDHKRLLARDSEGHFIAPDGYAAEAFYHSHPADAAQIQSHFPSFTADQVLLFNNFYSGFDQLFSIQNRAFAKAHYFSGPDDVLLKYVSSGSAIESKLAQIIRGEPGETSLDFEFPVRRLAEAGELWVLIAHPVWGGVRGRITKQWRLRTPATSVEQQPFFTQVFQSPDLAVLRGLLPYGTADDGGRVGFVLKHTREDAYVATLAQAKREPLFSPAHLFPKRPDGKVRLPSQYRLEAIYFSSWYEKGAVAAKETWLASTFFTPAQIVAATRQARATLEIQEGSRGLSLYMQASDAALLKLQVPQATTDTPLVRQTGTGELDDNGAQAAMLAGTLSPRDYVRRVIAATDLTVVQAGGLWRNVGLLENRTELLNPLYKAVVSPPFVSARDAAVYAHERIGNRRDRYYGGYVLKGEDGRFVSTEPLPSAVNPFAFTLFFPLDNHGPLIPPEPYVLVGRYGSHPELSTVDPAPIKQRGWTLDEALINQQVFSPDEVHSIIPAGRVAYLSAAPSCLLEYTPNNSSHEQVLLANIGPLAGDNGLQHRLDKGQIKPADWVWRLAEAGDFRIIQGNPLWGPRSVVYNDWTPNYSYAPRLGPPDYTIHGAVFASSDQAARNLHARVHARNFAEQACFAFILKHRDKAQYITSEVVGFTTLSQLYNLNSLYEVTAEREYRWPDGFILHGLFYSQQWLPTGQNAANNWVTQFFVTPGVLYCALFESQRSNESVLTNYFSTLDGALLRYVHFPLDLKSGGPIDRLLTLEQEQLNTGQKTPKDYLRGWAGKGKLDVIRTSLCWDTPGLVAPNWTGYATLMPRRLSPAFAHPDEAARHVAALISNGYRRVYGGVILKLTNGLFVATEPLALPPEGFTLHWIYPDQAVTAGLYPGGSTIVARYRSLVDQEVPMLLSTLQRAIYKTMLPSDVLSNLLHREAHVKAEYVFGSNGSILSYALTGSAEELLLKTRLAPLNAIKGDYHDNGVERQMRSGLLSPQDFVSQVAKAGTLRVVEGDRLWGLSRQITVEFSPHVPAPDPHFIREVFADSPCSPIFSLALDAVRYVQRVSTAAGEVTFGYVLKSLKKPLYMATLPLIRKNFSDLRQIFIDGALPQGYVLEGLYLYAGNAPIAAASDEMADSFFPPPCIADALSFITSPRNGGVLSLYLLCGDGALLAYAFPRTSPLFDWTSNAHLHRAQLLEGTLKVRDYVRRLAAAGGLYIRRTSQVWGRSERVTAQWVPGRQPHGFADNPHFHSFCGPLFLYPDDAARYAQRLVAPFDSKEYLGAILVPEHTLGYVAIDPVEDRGTGTESSLELLFWMDHAGFDVRPDSALSRYKIAALLAFYKAIPSTTSHEPTDKKMLANFASKDDLRAYLAVIKSNAPDAKSCYLACRGGALLKYVPAFTPAETRLLAPGAAPDPSVLVSQLRAQGSLSVVVADAFWTREGLLGQEWGVSDLQSVSQVEPFWYARDEL</sequence>
<reference evidence="2 3" key="1">
    <citation type="submission" date="2015-02" db="EMBL/GenBank/DDBJ databases">
        <title>Pseudomonas helleri sp. nov. and Pseudomonas weihenstephanensis sp. nov., isolated from raw cows milk.</title>
        <authorList>
            <person name="von Neubeck M."/>
            <person name="Huptas C."/>
            <person name="Wenning M."/>
            <person name="Scherer S."/>
        </authorList>
    </citation>
    <scope>NUCLEOTIDE SEQUENCE [LARGE SCALE GENOMIC DNA]</scope>
    <source>
        <strain evidence="2 3">DSM 17149</strain>
    </source>
</reference>
<dbReference type="Proteomes" id="UP000051446">
    <property type="component" value="Unassembled WGS sequence"/>
</dbReference>
<gene>
    <name evidence="2" type="ORF">TU73_02335</name>
</gene>
<dbReference type="EMBL" id="JYLH01000001">
    <property type="protein sequence ID" value="KRP48955.1"/>
    <property type="molecule type" value="Genomic_DNA"/>
</dbReference>
<proteinExistence type="predicted"/>
<name>A0A0R2YSP2_9PSED</name>
<accession>A0A0R2YSP2</accession>
<evidence type="ECO:0000259" key="1">
    <source>
        <dbReference type="Pfam" id="PF14220"/>
    </source>
</evidence>
<protein>
    <recommendedName>
        <fullName evidence="1">DUF4329 domain-containing protein</fullName>
    </recommendedName>
</protein>
<evidence type="ECO:0000313" key="3">
    <source>
        <dbReference type="Proteomes" id="UP000051446"/>
    </source>
</evidence>
<comment type="caution">
    <text evidence="2">The sequence shown here is derived from an EMBL/GenBank/DDBJ whole genome shotgun (WGS) entry which is preliminary data.</text>
</comment>
<dbReference type="InterPro" id="IPR025479">
    <property type="entry name" value="DUF4329"/>
</dbReference>
<evidence type="ECO:0000313" key="2">
    <source>
        <dbReference type="EMBL" id="KRP48955.1"/>
    </source>
</evidence>